<organism evidence="12 13">
    <name type="scientific">Haloarcula marismortui (strain ATCC 43049 / DSM 3752 / JCM 8966 / VKM B-1809)</name>
    <name type="common">Halobacterium marismortui</name>
    <dbReference type="NCBI Taxonomy" id="272569"/>
    <lineage>
        <taxon>Archaea</taxon>
        <taxon>Methanobacteriati</taxon>
        <taxon>Methanobacteriota</taxon>
        <taxon>Stenosarchaea group</taxon>
        <taxon>Halobacteria</taxon>
        <taxon>Halobacteriales</taxon>
        <taxon>Haloarculaceae</taxon>
        <taxon>Haloarcula</taxon>
    </lineage>
</organism>
<evidence type="ECO:0000256" key="1">
    <source>
        <dbReference type="ARBA" id="ARBA00000085"/>
    </source>
</evidence>
<evidence type="ECO:0000313" key="12">
    <source>
        <dbReference type="EMBL" id="AAV46539.1"/>
    </source>
</evidence>
<dbReference type="InterPro" id="IPR000014">
    <property type="entry name" value="PAS"/>
</dbReference>
<feature type="domain" description="PAC" evidence="11">
    <location>
        <begin position="434"/>
        <end position="486"/>
    </location>
</feature>
<dbReference type="PRINTS" id="PR00344">
    <property type="entry name" value="BCTRLSENSOR"/>
</dbReference>
<feature type="compositionally biased region" description="Basic and acidic residues" evidence="7">
    <location>
        <begin position="19"/>
        <end position="29"/>
    </location>
</feature>
<dbReference type="CDD" id="cd00082">
    <property type="entry name" value="HisKA"/>
    <property type="match status" value="1"/>
</dbReference>
<evidence type="ECO:0000256" key="4">
    <source>
        <dbReference type="ARBA" id="ARBA00022679"/>
    </source>
</evidence>
<dbReference type="eggNOG" id="arCOG02329">
    <property type="taxonomic scope" value="Archaea"/>
</dbReference>
<dbReference type="SUPFAM" id="SSF52172">
    <property type="entry name" value="CheY-like"/>
    <property type="match status" value="1"/>
</dbReference>
<dbReference type="InterPro" id="IPR035965">
    <property type="entry name" value="PAS-like_dom_sf"/>
</dbReference>
<dbReference type="SUPFAM" id="SSF55874">
    <property type="entry name" value="ATPase domain of HSP90 chaperone/DNA topoisomerase II/histidine kinase"/>
    <property type="match status" value="1"/>
</dbReference>
<dbReference type="PANTHER" id="PTHR43304:SF1">
    <property type="entry name" value="PAC DOMAIN-CONTAINING PROTEIN"/>
    <property type="match status" value="1"/>
</dbReference>
<name>Q5V1R2_HALMA</name>
<dbReference type="InterPro" id="IPR003661">
    <property type="entry name" value="HisK_dim/P_dom"/>
</dbReference>
<dbReference type="CDD" id="cd00130">
    <property type="entry name" value="PAS"/>
    <property type="match status" value="4"/>
</dbReference>
<reference evidence="12 13" key="1">
    <citation type="journal article" date="2004" name="Genome Res.">
        <title>Genome sequence of Haloarcula marismortui: a halophilic archaeon from the Dead Sea.</title>
        <authorList>
            <person name="Baliga N.S."/>
            <person name="Bonneau R."/>
            <person name="Facciotti M.T."/>
            <person name="Pan M."/>
            <person name="Glusman G."/>
            <person name="Deutsch E.W."/>
            <person name="Shannon P."/>
            <person name="Chiu Y."/>
            <person name="Weng R.S."/>
            <person name="Gan R.R."/>
            <person name="Hung P."/>
            <person name="Date S.V."/>
            <person name="Marcotte E."/>
            <person name="Hood L."/>
            <person name="Ng W.V."/>
        </authorList>
    </citation>
    <scope>NUCLEOTIDE SEQUENCE [LARGE SCALE GENOMIC DNA]</scope>
    <source>
        <strain evidence="13">ATCC 43049 / DSM 3752 / JCM 8966 / VKM B-1809</strain>
    </source>
</reference>
<dbReference type="InterPro" id="IPR000700">
    <property type="entry name" value="PAS-assoc_C"/>
</dbReference>
<evidence type="ECO:0000313" key="13">
    <source>
        <dbReference type="Proteomes" id="UP000001169"/>
    </source>
</evidence>
<feature type="compositionally biased region" description="Polar residues" evidence="7">
    <location>
        <begin position="51"/>
        <end position="73"/>
    </location>
</feature>
<dbReference type="AlphaFoldDB" id="Q5V1R2"/>
<dbReference type="Gene3D" id="1.10.287.130">
    <property type="match status" value="1"/>
</dbReference>
<evidence type="ECO:0000259" key="11">
    <source>
        <dbReference type="PROSITE" id="PS50113"/>
    </source>
</evidence>
<dbReference type="InterPro" id="IPR036890">
    <property type="entry name" value="HATPase_C_sf"/>
</dbReference>
<dbReference type="InterPro" id="IPR013656">
    <property type="entry name" value="PAS_4"/>
</dbReference>
<dbReference type="GO" id="GO:0006355">
    <property type="term" value="P:regulation of DNA-templated transcription"/>
    <property type="evidence" value="ECO:0007669"/>
    <property type="project" value="InterPro"/>
</dbReference>
<protein>
    <recommendedName>
        <fullName evidence="2">histidine kinase</fullName>
        <ecNumber evidence="2">2.7.13.3</ecNumber>
    </recommendedName>
</protein>
<comment type="catalytic activity">
    <reaction evidence="1">
        <text>ATP + protein L-histidine = ADP + protein N-phospho-L-histidine.</text>
        <dbReference type="EC" id="2.7.13.3"/>
    </reaction>
</comment>
<dbReference type="Proteomes" id="UP000001169">
    <property type="component" value="Chromosome I"/>
</dbReference>
<feature type="domain" description="PAC" evidence="11">
    <location>
        <begin position="558"/>
        <end position="610"/>
    </location>
</feature>
<dbReference type="HOGENOM" id="CLU_000445_114_58_2"/>
<dbReference type="InterPro" id="IPR004358">
    <property type="entry name" value="Sig_transdc_His_kin-like_C"/>
</dbReference>
<dbReference type="PROSITE" id="PS50110">
    <property type="entry name" value="RESPONSE_REGULATORY"/>
    <property type="match status" value="1"/>
</dbReference>
<dbReference type="InterPro" id="IPR005467">
    <property type="entry name" value="His_kinase_dom"/>
</dbReference>
<dbReference type="Gene3D" id="3.30.450.20">
    <property type="entry name" value="PAS domain"/>
    <property type="match status" value="4"/>
</dbReference>
<keyword evidence="4" id="KW-0808">Transferase</keyword>
<dbReference type="CDD" id="cd00156">
    <property type="entry name" value="REC"/>
    <property type="match status" value="1"/>
</dbReference>
<dbReference type="InterPro" id="IPR001610">
    <property type="entry name" value="PAC"/>
</dbReference>
<dbReference type="PANTHER" id="PTHR43304">
    <property type="entry name" value="PHYTOCHROME-LIKE PROTEIN CPH1"/>
    <property type="match status" value="1"/>
</dbReference>
<dbReference type="KEGG" id="hma:rrnAC1626"/>
<dbReference type="PaxDb" id="272569-rrnAC1626"/>
<dbReference type="InterPro" id="IPR011006">
    <property type="entry name" value="CheY-like_superfamily"/>
</dbReference>
<dbReference type="SMART" id="SM00387">
    <property type="entry name" value="HATPase_c"/>
    <property type="match status" value="1"/>
</dbReference>
<evidence type="ECO:0000256" key="5">
    <source>
        <dbReference type="ARBA" id="ARBA00022777"/>
    </source>
</evidence>
<gene>
    <name evidence="12" type="primary">htlD</name>
    <name evidence="12" type="ordered locus">rrnAC1626</name>
</gene>
<dbReference type="Gene3D" id="3.40.50.2300">
    <property type="match status" value="1"/>
</dbReference>
<feature type="domain" description="Response regulatory" evidence="9">
    <location>
        <begin position="101"/>
        <end position="217"/>
    </location>
</feature>
<dbReference type="EnsemblBacteria" id="AAV46539">
    <property type="protein sequence ID" value="AAV46539"/>
    <property type="gene ID" value="rrnAC1626"/>
</dbReference>
<dbReference type="InterPro" id="IPR001789">
    <property type="entry name" value="Sig_transdc_resp-reg_receiver"/>
</dbReference>
<dbReference type="InterPro" id="IPR036097">
    <property type="entry name" value="HisK_dim/P_sf"/>
</dbReference>
<feature type="compositionally biased region" description="Polar residues" evidence="7">
    <location>
        <begin position="30"/>
        <end position="41"/>
    </location>
</feature>
<keyword evidence="13" id="KW-1185">Reference proteome</keyword>
<dbReference type="CDD" id="cd00075">
    <property type="entry name" value="HATPase"/>
    <property type="match status" value="1"/>
</dbReference>
<feature type="domain" description="PAS" evidence="10">
    <location>
        <begin position="607"/>
        <end position="677"/>
    </location>
</feature>
<dbReference type="InterPro" id="IPR052162">
    <property type="entry name" value="Sensor_kinase/Photoreceptor"/>
</dbReference>
<evidence type="ECO:0000259" key="8">
    <source>
        <dbReference type="PROSITE" id="PS50109"/>
    </source>
</evidence>
<feature type="domain" description="Histidine kinase" evidence="8">
    <location>
        <begin position="738"/>
        <end position="935"/>
    </location>
</feature>
<feature type="domain" description="PAS" evidence="10">
    <location>
        <begin position="483"/>
        <end position="553"/>
    </location>
</feature>
<keyword evidence="3 6" id="KW-0597">Phosphoprotein</keyword>
<dbReference type="SUPFAM" id="SSF47384">
    <property type="entry name" value="Homodimeric domain of signal transducing histidine kinase"/>
    <property type="match status" value="1"/>
</dbReference>
<dbReference type="Pfam" id="PF08447">
    <property type="entry name" value="PAS_3"/>
    <property type="match status" value="1"/>
</dbReference>
<dbReference type="Pfam" id="PF02518">
    <property type="entry name" value="HATPase_c"/>
    <property type="match status" value="1"/>
</dbReference>
<dbReference type="Pfam" id="PF00989">
    <property type="entry name" value="PAS"/>
    <property type="match status" value="1"/>
</dbReference>
<dbReference type="PROSITE" id="PS50113">
    <property type="entry name" value="PAC"/>
    <property type="match status" value="4"/>
</dbReference>
<dbReference type="SMART" id="SM00388">
    <property type="entry name" value="HisKA"/>
    <property type="match status" value="1"/>
</dbReference>
<dbReference type="PROSITE" id="PS50112">
    <property type="entry name" value="PAS"/>
    <property type="match status" value="3"/>
</dbReference>
<dbReference type="PROSITE" id="PS50109">
    <property type="entry name" value="HIS_KIN"/>
    <property type="match status" value="1"/>
</dbReference>
<dbReference type="NCBIfam" id="TIGR00229">
    <property type="entry name" value="sensory_box"/>
    <property type="match status" value="4"/>
</dbReference>
<feature type="region of interest" description="Disordered" evidence="7">
    <location>
        <begin position="18"/>
        <end position="74"/>
    </location>
</feature>
<dbReference type="InterPro" id="IPR003594">
    <property type="entry name" value="HATPase_dom"/>
</dbReference>
<dbReference type="Pfam" id="PF13426">
    <property type="entry name" value="PAS_9"/>
    <property type="match status" value="1"/>
</dbReference>
<evidence type="ECO:0000256" key="6">
    <source>
        <dbReference type="PROSITE-ProRule" id="PRU00169"/>
    </source>
</evidence>
<dbReference type="SMART" id="SM00448">
    <property type="entry name" value="REC"/>
    <property type="match status" value="1"/>
</dbReference>
<dbReference type="InterPro" id="IPR013655">
    <property type="entry name" value="PAS_fold_3"/>
</dbReference>
<dbReference type="GO" id="GO:0000155">
    <property type="term" value="F:phosphorelay sensor kinase activity"/>
    <property type="evidence" value="ECO:0007669"/>
    <property type="project" value="InterPro"/>
</dbReference>
<dbReference type="Gene3D" id="3.30.565.10">
    <property type="entry name" value="Histidine kinase-like ATPase, C-terminal domain"/>
    <property type="match status" value="1"/>
</dbReference>
<evidence type="ECO:0000256" key="2">
    <source>
        <dbReference type="ARBA" id="ARBA00012438"/>
    </source>
</evidence>
<feature type="modified residue" description="4-aspartylphosphate" evidence="6">
    <location>
        <position position="152"/>
    </location>
</feature>
<dbReference type="STRING" id="272569.rrnAC1626"/>
<evidence type="ECO:0000259" key="10">
    <source>
        <dbReference type="PROSITE" id="PS50112"/>
    </source>
</evidence>
<dbReference type="SUPFAM" id="SSF55785">
    <property type="entry name" value="PYP-like sensor domain (PAS domain)"/>
    <property type="match status" value="4"/>
</dbReference>
<sequence length="935" mass="102801">MAEPTAYPAKGIVPISARIRSETPEDTSERGCSTESWTSSPAVGPARSVSGRCTTDTASTSVRNTGSCTTARTRSTDETLTGLLAWNNEKSGMSGHGEEISVLHVDDDPDLGDLVAVHLEQTHGNLSVCTERSAADGLERLSEHTFDCVVSDHDMPGMGGLEFLKVVREEYDELPFILFTGKGNEEIASDAISAGVTEYLQKGMGTDQYAVLANRIERAVEERRAKTALEESERMLSTLISNLPGMVYRARNEPDWPMEFVSDGAAELVGYSSEAFERGDVSWGALIKDSETERLWETVQTCIAAGEPFEVSYQIETADGETRWMWERGRVVDTDDNGVEILEGFITDVTAREERERELADQRAFTEKLIDSIDDMFYVVGTDGSLVRWNDTVSSVTGYTNEKLASMDIGDIVADSDHEKLWEVFEETLETGYGTIEAGIETADGERLQYEFKGSLIEDGRGDLFGIAGIGRDITERKRRERELREYRTLVENVGDPMYILDTDGRIEMANEAMAAHLGYDRAEIVGSEPARFMPEADVERGTALIRDLLGDDERTWAAYEMRTISADGTVRINEDRIAPLFDEEGNFDGSVGVMRETTERKQRERELERYETIIEAVGDPVYTLDDEGVFTYVNEAIEQLTGFEPDELIGEHISTIMTGEDINRGSELIRTILSDPTRQNVTFETDIVDQTGNHTPIEIHIALLPAADGEFNGTAGVIRDISDRKDRERQLAEFASVVSHDLRNPLNVVKRRISVARTSGDVSHLEAAESAADRMDELINDLLTLARQGETVGETAMVDLAALAGQAWIDVETGEATLEKIGTATIEADAARLRAVFENLFCNAVKHGRRADGAPITVSVGTTDTGFYVADDGVGIPPEERDDVFERGYTTSDAGTGFGLAIVAEVAQAHGWSVSVTESESGGARFEFTTSSER</sequence>
<dbReference type="EC" id="2.7.13.3" evidence="2"/>
<dbReference type="Pfam" id="PF08448">
    <property type="entry name" value="PAS_4"/>
    <property type="match status" value="1"/>
</dbReference>
<dbReference type="EMBL" id="AY596297">
    <property type="protein sequence ID" value="AAV46539.1"/>
    <property type="molecule type" value="Genomic_DNA"/>
</dbReference>
<evidence type="ECO:0000256" key="7">
    <source>
        <dbReference type="SAM" id="MobiDB-lite"/>
    </source>
</evidence>
<dbReference type="PATRIC" id="fig|272569.17.peg.2314"/>
<dbReference type="SMART" id="SM00091">
    <property type="entry name" value="PAS"/>
    <property type="match status" value="4"/>
</dbReference>
<dbReference type="Pfam" id="PF00512">
    <property type="entry name" value="HisKA"/>
    <property type="match status" value="1"/>
</dbReference>
<dbReference type="InterPro" id="IPR013767">
    <property type="entry name" value="PAS_fold"/>
</dbReference>
<feature type="domain" description="PAS" evidence="10">
    <location>
        <begin position="362"/>
        <end position="432"/>
    </location>
</feature>
<accession>Q5V1R2</accession>
<proteinExistence type="predicted"/>
<feature type="domain" description="PAC" evidence="11">
    <location>
        <begin position="682"/>
        <end position="734"/>
    </location>
</feature>
<keyword evidence="5" id="KW-0418">Kinase</keyword>
<evidence type="ECO:0000256" key="3">
    <source>
        <dbReference type="ARBA" id="ARBA00022553"/>
    </source>
</evidence>
<dbReference type="Pfam" id="PF00072">
    <property type="entry name" value="Response_reg"/>
    <property type="match status" value="1"/>
</dbReference>
<evidence type="ECO:0000259" key="9">
    <source>
        <dbReference type="PROSITE" id="PS50110"/>
    </source>
</evidence>
<feature type="domain" description="PAC" evidence="11">
    <location>
        <begin position="309"/>
        <end position="361"/>
    </location>
</feature>
<dbReference type="eggNOG" id="arCOG02387">
    <property type="taxonomic scope" value="Archaea"/>
</dbReference>
<dbReference type="SMART" id="SM00086">
    <property type="entry name" value="PAC"/>
    <property type="match status" value="4"/>
</dbReference>